<dbReference type="Proteomes" id="UP000714275">
    <property type="component" value="Unassembled WGS sequence"/>
</dbReference>
<name>A0A9P7D289_9AGAM</name>
<reference evidence="2" key="1">
    <citation type="journal article" date="2020" name="New Phytol.">
        <title>Comparative genomics reveals dynamic genome evolution in host specialist ectomycorrhizal fungi.</title>
        <authorList>
            <person name="Lofgren L.A."/>
            <person name="Nguyen N.H."/>
            <person name="Vilgalys R."/>
            <person name="Ruytinx J."/>
            <person name="Liao H.L."/>
            <person name="Branco S."/>
            <person name="Kuo A."/>
            <person name="LaButti K."/>
            <person name="Lipzen A."/>
            <person name="Andreopoulos W."/>
            <person name="Pangilinan J."/>
            <person name="Riley R."/>
            <person name="Hundley H."/>
            <person name="Na H."/>
            <person name="Barry K."/>
            <person name="Grigoriev I.V."/>
            <person name="Stajich J.E."/>
            <person name="Kennedy P.G."/>
        </authorList>
    </citation>
    <scope>NUCLEOTIDE SEQUENCE</scope>
    <source>
        <strain evidence="2">DOB743</strain>
    </source>
</reference>
<feature type="compositionally biased region" description="Polar residues" evidence="1">
    <location>
        <begin position="300"/>
        <end position="309"/>
    </location>
</feature>
<gene>
    <name evidence="2" type="ORF">EV702DRAFT_1197182</name>
</gene>
<feature type="compositionally biased region" description="Polar residues" evidence="1">
    <location>
        <begin position="243"/>
        <end position="253"/>
    </location>
</feature>
<evidence type="ECO:0000313" key="2">
    <source>
        <dbReference type="EMBL" id="KAG1777570.1"/>
    </source>
</evidence>
<feature type="region of interest" description="Disordered" evidence="1">
    <location>
        <begin position="300"/>
        <end position="321"/>
    </location>
</feature>
<organism evidence="2 3">
    <name type="scientific">Suillus placidus</name>
    <dbReference type="NCBI Taxonomy" id="48579"/>
    <lineage>
        <taxon>Eukaryota</taxon>
        <taxon>Fungi</taxon>
        <taxon>Dikarya</taxon>
        <taxon>Basidiomycota</taxon>
        <taxon>Agaricomycotina</taxon>
        <taxon>Agaricomycetes</taxon>
        <taxon>Agaricomycetidae</taxon>
        <taxon>Boletales</taxon>
        <taxon>Suillineae</taxon>
        <taxon>Suillaceae</taxon>
        <taxon>Suillus</taxon>
    </lineage>
</organism>
<dbReference type="EMBL" id="JABBWD010000020">
    <property type="protein sequence ID" value="KAG1777570.1"/>
    <property type="molecule type" value="Genomic_DNA"/>
</dbReference>
<accession>A0A9P7D289</accession>
<dbReference type="OrthoDB" id="2687259at2759"/>
<evidence type="ECO:0000256" key="1">
    <source>
        <dbReference type="SAM" id="MobiDB-lite"/>
    </source>
</evidence>
<dbReference type="AlphaFoldDB" id="A0A9P7D289"/>
<proteinExistence type="predicted"/>
<protein>
    <submittedName>
        <fullName evidence="2">Uncharacterized protein</fullName>
    </submittedName>
</protein>
<evidence type="ECO:0000313" key="3">
    <source>
        <dbReference type="Proteomes" id="UP000714275"/>
    </source>
</evidence>
<feature type="region of interest" description="Disordered" evidence="1">
    <location>
        <begin position="222"/>
        <end position="270"/>
    </location>
</feature>
<keyword evidence="3" id="KW-1185">Reference proteome</keyword>
<sequence length="729" mass="82862">MRSNALRSPLVTTARDLIYNKNYGVDSTQVESLLKPDSWVPSSNVLFDSLGAFGFNVFVALVVDLLHEFELGVWCMLLLHLLRILFALNKTLIHELDRRYRLVPPFGSATIRRFSANTSEMSNMAACNFEDLLQCSIRFFEGLLPNPHNKIVVNLLFTMAHWHGLAKLWMHSNLTLDILDLQTTKLGEQFRQFKVKVCSAYNTQELDHEVDVRTCRQAKEAARQAEKGGVNGKEATAQKPESGVNTKGTQKASPEQPPDAQLPRQSKKKRSINLNTYKLHALGNCVASICHFGTTDSYSTEPVSLNLSPPHSPTKPPSGGLTQIERRQTQLHHIKEWQQKWAPLVESDKAASDPHLHHHIGQSEKVFDELGHYLCNNARDSAMKDVLPCLKTHILDHLNAGTSGSSAENPTHTDNDRSSIFFKHNRIYHHNLARFNFTSYDVRRSQDVINPKTPHCNIMLLRHDHDDNNLDGNYRYAKVLGIHHVNAVRAGNVYETHRIESLFVRWYQSVQRHDWETYTLGHVPNEPIMIYAYLYDHESKKVFVLVKLDHEEHPFAGFQGHRFVVVGYIAMHDQVSALYCDKSIVEQGPWLEVLHIVRVLTIPDNFNVDHDHPLFEATPGDLDFLIKTPYGRPNILGKAKLMQASIHFNPLLSLKEFPHPTNLTFENNPFTHELLHCPVNEPMASTSGHFMPFTHLTITDQPPLPAPLTAVDDTCLTYLFTTFAPSEDI</sequence>
<comment type="caution">
    <text evidence="2">The sequence shown here is derived from an EMBL/GenBank/DDBJ whole genome shotgun (WGS) entry which is preliminary data.</text>
</comment>